<dbReference type="InterPro" id="IPR014914">
    <property type="entry name" value="RES_dom"/>
</dbReference>
<dbReference type="EMBL" id="JALJEJ010000001">
    <property type="protein sequence ID" value="MCJ8208703.1"/>
    <property type="molecule type" value="Genomic_DNA"/>
</dbReference>
<evidence type="ECO:0000313" key="3">
    <source>
        <dbReference type="Proteomes" id="UP001139450"/>
    </source>
</evidence>
<sequence length="152" mass="17428">MKLYRIAREKYADDLSGRGGLLTTARWHNHLPVLYTSTQSSTCILEKLVHLETGEIHHDLQMIEMTIPDSVTNLFVDPQDLPQNWNTYPGPRALAKIGNAWLTAKSSLLLYVPSVVDPFSQNVLINPLHEEARELKIESITPFRFDERLYKL</sequence>
<dbReference type="SMART" id="SM00953">
    <property type="entry name" value="RES"/>
    <property type="match status" value="1"/>
</dbReference>
<evidence type="ECO:0000259" key="1">
    <source>
        <dbReference type="SMART" id="SM00953"/>
    </source>
</evidence>
<evidence type="ECO:0000313" key="2">
    <source>
        <dbReference type="EMBL" id="MCJ8208703.1"/>
    </source>
</evidence>
<comment type="caution">
    <text evidence="2">The sequence shown here is derived from an EMBL/GenBank/DDBJ whole genome shotgun (WGS) entry which is preliminary data.</text>
</comment>
<name>A0A9X1X0B5_9SPHI</name>
<accession>A0A9X1X0B5</accession>
<dbReference type="RefSeq" id="WP_245128532.1">
    <property type="nucleotide sequence ID" value="NZ_JALJEJ010000001.1"/>
</dbReference>
<dbReference type="AlphaFoldDB" id="A0A9X1X0B5"/>
<dbReference type="Proteomes" id="UP001139450">
    <property type="component" value="Unassembled WGS sequence"/>
</dbReference>
<dbReference type="Pfam" id="PF08808">
    <property type="entry name" value="RES"/>
    <property type="match status" value="1"/>
</dbReference>
<proteinExistence type="predicted"/>
<gene>
    <name evidence="2" type="ORF">MUY27_03220</name>
</gene>
<reference evidence="2" key="1">
    <citation type="submission" date="2022-04" db="EMBL/GenBank/DDBJ databases">
        <title>Mucilaginibacter sp. RS28 isolated from freshwater.</title>
        <authorList>
            <person name="Ko S.-R."/>
        </authorList>
    </citation>
    <scope>NUCLEOTIDE SEQUENCE</scope>
    <source>
        <strain evidence="2">RS28</strain>
    </source>
</reference>
<protein>
    <submittedName>
        <fullName evidence="2">RES family NAD+ phosphorylase</fullName>
    </submittedName>
</protein>
<organism evidence="2 3">
    <name type="scientific">Mucilaginibacter straminoryzae</name>
    <dbReference type="NCBI Taxonomy" id="2932774"/>
    <lineage>
        <taxon>Bacteria</taxon>
        <taxon>Pseudomonadati</taxon>
        <taxon>Bacteroidota</taxon>
        <taxon>Sphingobacteriia</taxon>
        <taxon>Sphingobacteriales</taxon>
        <taxon>Sphingobacteriaceae</taxon>
        <taxon>Mucilaginibacter</taxon>
    </lineage>
</organism>
<keyword evidence="3" id="KW-1185">Reference proteome</keyword>
<feature type="domain" description="RES" evidence="1">
    <location>
        <begin position="14"/>
        <end position="139"/>
    </location>
</feature>